<dbReference type="GO" id="GO:0005886">
    <property type="term" value="C:plasma membrane"/>
    <property type="evidence" value="ECO:0007669"/>
    <property type="project" value="UniProtKB-SubCell"/>
</dbReference>
<dbReference type="InterPro" id="IPR036179">
    <property type="entry name" value="Ig-like_dom_sf"/>
</dbReference>
<dbReference type="SUPFAM" id="SSF48726">
    <property type="entry name" value="Immunoglobulin"/>
    <property type="match status" value="1"/>
</dbReference>
<dbReference type="InterPro" id="IPR003599">
    <property type="entry name" value="Ig_sub"/>
</dbReference>
<evidence type="ECO:0000313" key="12">
    <source>
        <dbReference type="Ensembl" id="ENSECRP00000005941.1"/>
    </source>
</evidence>
<keyword evidence="4" id="KW-0732">Signal</keyword>
<keyword evidence="7" id="KW-1015">Disulfide bond</keyword>
<dbReference type="InterPro" id="IPR039293">
    <property type="entry name" value="TMEM81"/>
</dbReference>
<evidence type="ECO:0000259" key="11">
    <source>
        <dbReference type="PROSITE" id="PS50835"/>
    </source>
</evidence>
<evidence type="ECO:0000256" key="1">
    <source>
        <dbReference type="ARBA" id="ARBA00004251"/>
    </source>
</evidence>
<dbReference type="InterPro" id="IPR013783">
    <property type="entry name" value="Ig-like_fold"/>
</dbReference>
<keyword evidence="5" id="KW-1133">Transmembrane helix</keyword>
<dbReference type="InterPro" id="IPR007110">
    <property type="entry name" value="Ig-like_dom"/>
</dbReference>
<evidence type="ECO:0000256" key="6">
    <source>
        <dbReference type="ARBA" id="ARBA00023136"/>
    </source>
</evidence>
<keyword evidence="2" id="KW-1003">Cell membrane</keyword>
<proteinExistence type="predicted"/>
<dbReference type="Ensembl" id="ENSECRT00000006040.1">
    <property type="protein sequence ID" value="ENSECRP00000005941.1"/>
    <property type="gene ID" value="ENSECRG00000003970.1"/>
</dbReference>
<name>A0A8C4RRM8_ERPCA</name>
<evidence type="ECO:0000256" key="5">
    <source>
        <dbReference type="ARBA" id="ARBA00022989"/>
    </source>
</evidence>
<dbReference type="CDD" id="cd00096">
    <property type="entry name" value="Ig"/>
    <property type="match status" value="1"/>
</dbReference>
<dbReference type="PANTHER" id="PTHR35670">
    <property type="entry name" value="TRANSMEMBRANE PROTEIN 81"/>
    <property type="match status" value="1"/>
</dbReference>
<keyword evidence="6" id="KW-0472">Membrane</keyword>
<comment type="subcellular location">
    <subcellularLocation>
        <location evidence="1">Cell membrane</location>
        <topology evidence="1">Single-pass type I membrane protein</topology>
    </subcellularLocation>
</comment>
<keyword evidence="8" id="KW-0393">Immunoglobulin domain</keyword>
<dbReference type="GeneTree" id="ENSGT00390000006349"/>
<accession>A0A8C4RRM8</accession>
<organism evidence="12 13">
    <name type="scientific">Erpetoichthys calabaricus</name>
    <name type="common">Rope fish</name>
    <name type="synonym">Calamoichthys calabaricus</name>
    <dbReference type="NCBI Taxonomy" id="27687"/>
    <lineage>
        <taxon>Eukaryota</taxon>
        <taxon>Metazoa</taxon>
        <taxon>Chordata</taxon>
        <taxon>Craniata</taxon>
        <taxon>Vertebrata</taxon>
        <taxon>Euteleostomi</taxon>
        <taxon>Actinopterygii</taxon>
        <taxon>Polypteriformes</taxon>
        <taxon>Polypteridae</taxon>
        <taxon>Erpetoichthys</taxon>
    </lineage>
</organism>
<feature type="domain" description="Ig-like" evidence="11">
    <location>
        <begin position="102"/>
        <end position="177"/>
    </location>
</feature>
<dbReference type="Proteomes" id="UP000694620">
    <property type="component" value="Chromosome 3"/>
</dbReference>
<dbReference type="InterPro" id="IPR013151">
    <property type="entry name" value="Immunoglobulin_dom"/>
</dbReference>
<reference evidence="12" key="3">
    <citation type="submission" date="2025-09" db="UniProtKB">
        <authorList>
            <consortium name="Ensembl"/>
        </authorList>
    </citation>
    <scope>IDENTIFICATION</scope>
</reference>
<dbReference type="PANTHER" id="PTHR35670:SF1">
    <property type="entry name" value="TRANSMEMBRANE PROTEIN 81"/>
    <property type="match status" value="1"/>
</dbReference>
<dbReference type="PROSITE" id="PS50835">
    <property type="entry name" value="IG_LIKE"/>
    <property type="match status" value="1"/>
</dbReference>
<protein>
    <recommendedName>
        <fullName evidence="10">Transmembrane protein 81</fullName>
    </recommendedName>
</protein>
<evidence type="ECO:0000256" key="10">
    <source>
        <dbReference type="ARBA" id="ARBA00050022"/>
    </source>
</evidence>
<sequence>WDFFHTTVIAGSLTLRWHIAMLTHRCHTVYANSVTIPPDLPSVSAEVIVNSTECSHTCGLGLQVDVVCTIAMDGKHEKCEERNVECVINWVCGLTSFTATVGSRQVLDCVSNVINFFGKFKFIFTWRYARGIVTTDDAYFKRYETKTVEKLVLNPVKETDAGTYRCDVQSSSYKMVQRAYFAVKVLPPNMVYLDYDQWLLPDLNDLKLKLCGRGSEIIMTGTGSDVIELMPRARSYIIGLVTGSGIIGHMHWN</sequence>
<evidence type="ECO:0000256" key="3">
    <source>
        <dbReference type="ARBA" id="ARBA00022692"/>
    </source>
</evidence>
<dbReference type="SMART" id="SM00409">
    <property type="entry name" value="IG"/>
    <property type="match status" value="1"/>
</dbReference>
<evidence type="ECO:0000256" key="7">
    <source>
        <dbReference type="ARBA" id="ARBA00023157"/>
    </source>
</evidence>
<evidence type="ECO:0000256" key="4">
    <source>
        <dbReference type="ARBA" id="ARBA00022729"/>
    </source>
</evidence>
<evidence type="ECO:0000313" key="13">
    <source>
        <dbReference type="Proteomes" id="UP000694620"/>
    </source>
</evidence>
<dbReference type="Gene3D" id="2.60.40.10">
    <property type="entry name" value="Immunoglobulins"/>
    <property type="match status" value="1"/>
</dbReference>
<dbReference type="AlphaFoldDB" id="A0A8C4RRM8"/>
<dbReference type="Pfam" id="PF00047">
    <property type="entry name" value="ig"/>
    <property type="match status" value="1"/>
</dbReference>
<keyword evidence="3" id="KW-0812">Transmembrane</keyword>
<reference evidence="12" key="2">
    <citation type="submission" date="2025-08" db="UniProtKB">
        <authorList>
            <consortium name="Ensembl"/>
        </authorList>
    </citation>
    <scope>IDENTIFICATION</scope>
</reference>
<reference evidence="12" key="1">
    <citation type="submission" date="2021-06" db="EMBL/GenBank/DDBJ databases">
        <authorList>
            <consortium name="Wellcome Sanger Institute Data Sharing"/>
        </authorList>
    </citation>
    <scope>NUCLEOTIDE SEQUENCE [LARGE SCALE GENOMIC DNA]</scope>
</reference>
<evidence type="ECO:0000256" key="8">
    <source>
        <dbReference type="ARBA" id="ARBA00023319"/>
    </source>
</evidence>
<evidence type="ECO:0000256" key="9">
    <source>
        <dbReference type="ARBA" id="ARBA00049937"/>
    </source>
</evidence>
<keyword evidence="13" id="KW-1185">Reference proteome</keyword>
<evidence type="ECO:0000256" key="2">
    <source>
        <dbReference type="ARBA" id="ARBA00022475"/>
    </source>
</evidence>
<comment type="function">
    <text evidence="9">Essential fertilization factor required for male fertility. Part of a conserved trimeric sperm complex with the essential fertilization factors IZUMO1 and SPACA6 which bridges sperm and oocyte membranes during fertilization by binding to IZUMO1R/JUNO on the oocyte.</text>
</comment>